<feature type="non-terminal residue" evidence="8">
    <location>
        <position position="150"/>
    </location>
</feature>
<dbReference type="Pfam" id="PF01925">
    <property type="entry name" value="TauE"/>
    <property type="match status" value="1"/>
</dbReference>
<evidence type="ECO:0000256" key="4">
    <source>
        <dbReference type="ARBA" id="ARBA00022692"/>
    </source>
</evidence>
<protein>
    <recommendedName>
        <fullName evidence="9">Membrane transporter protein</fullName>
    </recommendedName>
</protein>
<evidence type="ECO:0008006" key="9">
    <source>
        <dbReference type="Google" id="ProtNLM"/>
    </source>
</evidence>
<keyword evidence="6 7" id="KW-0472">Membrane</keyword>
<dbReference type="InterPro" id="IPR002781">
    <property type="entry name" value="TM_pro_TauE-like"/>
</dbReference>
<keyword evidence="2" id="KW-0813">Transport</keyword>
<sequence>MELTFSSILILTLTGFLAGGINTLAGGGSNLTIPALMVLGLPADIANGTNRIAILLQSIVGVVGYDKYKSLDRPAVIPILVPTIIGGIFGAIAAAIMPNLYLKPVLLISILSMSILILVKPEIIAPAPGTPILSPTKHLGAWWGLFAAGI</sequence>
<dbReference type="PANTHER" id="PTHR30269:SF0">
    <property type="entry name" value="MEMBRANE TRANSPORTER PROTEIN YFCA-RELATED"/>
    <property type="match status" value="1"/>
</dbReference>
<evidence type="ECO:0000256" key="6">
    <source>
        <dbReference type="ARBA" id="ARBA00023136"/>
    </source>
</evidence>
<dbReference type="EMBL" id="UINC01001698">
    <property type="protein sequence ID" value="SUZ86756.1"/>
    <property type="molecule type" value="Genomic_DNA"/>
</dbReference>
<accession>A0A381R4Q6</accession>
<dbReference type="InterPro" id="IPR052017">
    <property type="entry name" value="TSUP"/>
</dbReference>
<dbReference type="PANTHER" id="PTHR30269">
    <property type="entry name" value="TRANSMEMBRANE PROTEIN YFCA"/>
    <property type="match status" value="1"/>
</dbReference>
<evidence type="ECO:0000256" key="3">
    <source>
        <dbReference type="ARBA" id="ARBA00022475"/>
    </source>
</evidence>
<evidence type="ECO:0000256" key="1">
    <source>
        <dbReference type="ARBA" id="ARBA00004651"/>
    </source>
</evidence>
<proteinExistence type="predicted"/>
<feature type="transmembrane region" description="Helical" evidence="7">
    <location>
        <begin position="75"/>
        <end position="95"/>
    </location>
</feature>
<feature type="transmembrane region" description="Helical" evidence="7">
    <location>
        <begin position="101"/>
        <end position="119"/>
    </location>
</feature>
<keyword evidence="5 7" id="KW-1133">Transmembrane helix</keyword>
<gene>
    <name evidence="8" type="ORF">METZ01_LOCUS39610</name>
</gene>
<evidence type="ECO:0000256" key="7">
    <source>
        <dbReference type="SAM" id="Phobius"/>
    </source>
</evidence>
<keyword evidence="4 7" id="KW-0812">Transmembrane</keyword>
<dbReference type="GO" id="GO:0005886">
    <property type="term" value="C:plasma membrane"/>
    <property type="evidence" value="ECO:0007669"/>
    <property type="project" value="UniProtKB-SubCell"/>
</dbReference>
<evidence type="ECO:0000256" key="2">
    <source>
        <dbReference type="ARBA" id="ARBA00022448"/>
    </source>
</evidence>
<keyword evidence="3" id="KW-1003">Cell membrane</keyword>
<evidence type="ECO:0000313" key="8">
    <source>
        <dbReference type="EMBL" id="SUZ86756.1"/>
    </source>
</evidence>
<dbReference type="AlphaFoldDB" id="A0A381R4Q6"/>
<evidence type="ECO:0000256" key="5">
    <source>
        <dbReference type="ARBA" id="ARBA00022989"/>
    </source>
</evidence>
<comment type="subcellular location">
    <subcellularLocation>
        <location evidence="1">Cell membrane</location>
        <topology evidence="1">Multi-pass membrane protein</topology>
    </subcellularLocation>
</comment>
<organism evidence="8">
    <name type="scientific">marine metagenome</name>
    <dbReference type="NCBI Taxonomy" id="408172"/>
    <lineage>
        <taxon>unclassified sequences</taxon>
        <taxon>metagenomes</taxon>
        <taxon>ecological metagenomes</taxon>
    </lineage>
</organism>
<reference evidence="8" key="1">
    <citation type="submission" date="2018-05" db="EMBL/GenBank/DDBJ databases">
        <authorList>
            <person name="Lanie J.A."/>
            <person name="Ng W.-L."/>
            <person name="Kazmierczak K.M."/>
            <person name="Andrzejewski T.M."/>
            <person name="Davidsen T.M."/>
            <person name="Wayne K.J."/>
            <person name="Tettelin H."/>
            <person name="Glass J.I."/>
            <person name="Rusch D."/>
            <person name="Podicherti R."/>
            <person name="Tsui H.-C.T."/>
            <person name="Winkler M.E."/>
        </authorList>
    </citation>
    <scope>NUCLEOTIDE SEQUENCE</scope>
</reference>
<name>A0A381R4Q6_9ZZZZ</name>